<dbReference type="GO" id="GO:0016706">
    <property type="term" value="F:2-oxoglutarate-dependent dioxygenase activity"/>
    <property type="evidence" value="ECO:0007669"/>
    <property type="project" value="UniProtKB-ARBA"/>
</dbReference>
<dbReference type="EMBL" id="JANIID010000011">
    <property type="protein sequence ID" value="MCQ8771020.1"/>
    <property type="molecule type" value="Genomic_DNA"/>
</dbReference>
<dbReference type="GO" id="GO:0005506">
    <property type="term" value="F:iron ion binding"/>
    <property type="evidence" value="ECO:0007669"/>
    <property type="project" value="UniProtKB-ARBA"/>
</dbReference>
<keyword evidence="1" id="KW-0560">Oxidoreductase</keyword>
<organism evidence="1 2">
    <name type="scientific">Streptomyces telluris</name>
    <dbReference type="NCBI Taxonomy" id="2720021"/>
    <lineage>
        <taxon>Bacteria</taxon>
        <taxon>Bacillati</taxon>
        <taxon>Actinomycetota</taxon>
        <taxon>Actinomycetes</taxon>
        <taxon>Kitasatosporales</taxon>
        <taxon>Streptomycetaceae</taxon>
        <taxon>Streptomyces</taxon>
    </lineage>
</organism>
<dbReference type="Gene3D" id="2.60.120.620">
    <property type="entry name" value="q2cbj1_9rhob like domain"/>
    <property type="match status" value="1"/>
</dbReference>
<evidence type="ECO:0000313" key="1">
    <source>
        <dbReference type="EMBL" id="MCQ8771020.1"/>
    </source>
</evidence>
<evidence type="ECO:0000313" key="2">
    <source>
        <dbReference type="Proteomes" id="UP001142374"/>
    </source>
</evidence>
<dbReference type="PANTHER" id="PTHR20883">
    <property type="entry name" value="PHYTANOYL-COA DIOXYGENASE DOMAIN CONTAINING 1"/>
    <property type="match status" value="1"/>
</dbReference>
<keyword evidence="1" id="KW-0223">Dioxygenase</keyword>
<proteinExistence type="predicted"/>
<gene>
    <name evidence="1" type="ORF">NQU55_14770</name>
</gene>
<dbReference type="PANTHER" id="PTHR20883:SF48">
    <property type="entry name" value="ECTOINE DIOXYGENASE"/>
    <property type="match status" value="1"/>
</dbReference>
<reference evidence="1" key="1">
    <citation type="submission" date="2022-06" db="EMBL/GenBank/DDBJ databases">
        <title>WGS of actinobacteria.</title>
        <authorList>
            <person name="Thawai C."/>
        </authorList>
    </citation>
    <scope>NUCLEOTIDE SEQUENCE</scope>
    <source>
        <strain evidence="1">AA8</strain>
    </source>
</reference>
<dbReference type="SUPFAM" id="SSF51197">
    <property type="entry name" value="Clavaminate synthase-like"/>
    <property type="match status" value="1"/>
</dbReference>
<name>A0A9X2LJK0_9ACTN</name>
<dbReference type="AlphaFoldDB" id="A0A9X2LJK0"/>
<keyword evidence="2" id="KW-1185">Reference proteome</keyword>
<dbReference type="InterPro" id="IPR008775">
    <property type="entry name" value="Phytyl_CoA_dOase-like"/>
</dbReference>
<dbReference type="Pfam" id="PF05721">
    <property type="entry name" value="PhyH"/>
    <property type="match status" value="1"/>
</dbReference>
<dbReference type="Proteomes" id="UP001142374">
    <property type="component" value="Unassembled WGS sequence"/>
</dbReference>
<protein>
    <submittedName>
        <fullName evidence="1">Phytanoyl-CoA dioxygenase family protein</fullName>
    </submittedName>
</protein>
<dbReference type="RefSeq" id="WP_168094310.1">
    <property type="nucleotide sequence ID" value="NZ_JAATER010000236.1"/>
</dbReference>
<accession>A0A9X2LJK0</accession>
<sequence>MRLSREQVEHYRNFGYVVLPRLLSDDETGRLTEEVRRAHADAFATDERTDGGGIPGRYLPMMTPERTPLSLSLLEDPRFLGTAGQLVGNVLPTFAESVLFYREAPLHKDAVPGMSGIKLIMYLEHVKADTGALRVLPGSHHADYSAALAEWHRESGVWAGEWDGKRLRRQLAGLPLQVLETRPGDVVAFDWHLWHATLGGIDRHQWTVSYVRDPETPEETERFRRQMAAVDESGLDLPYDPARYPRYATAWLSTGLGDEQHDRTIGRMRELGMVAEEVAEEQERAPSAR</sequence>
<comment type="caution">
    <text evidence="1">The sequence shown here is derived from an EMBL/GenBank/DDBJ whole genome shotgun (WGS) entry which is preliminary data.</text>
</comment>